<dbReference type="EMBL" id="BDGG01000012">
    <property type="protein sequence ID" value="GAV05501.1"/>
    <property type="molecule type" value="Genomic_DNA"/>
</dbReference>
<proteinExistence type="predicted"/>
<accession>A0A1D1VWR4</accession>
<evidence type="ECO:0000313" key="2">
    <source>
        <dbReference type="EMBL" id="GAV05501.1"/>
    </source>
</evidence>
<keyword evidence="1" id="KW-0732">Signal</keyword>
<gene>
    <name evidence="2" type="primary">RvY_15624-1</name>
    <name evidence="2" type="synonym">RvY_15624.1</name>
    <name evidence="2" type="ORF">RvY_15624</name>
</gene>
<keyword evidence="3" id="KW-1185">Reference proteome</keyword>
<reference evidence="2 3" key="1">
    <citation type="journal article" date="2016" name="Nat. Commun.">
        <title>Extremotolerant tardigrade genome and improved radiotolerance of human cultured cells by tardigrade-unique protein.</title>
        <authorList>
            <person name="Hashimoto T."/>
            <person name="Horikawa D.D."/>
            <person name="Saito Y."/>
            <person name="Kuwahara H."/>
            <person name="Kozuka-Hata H."/>
            <person name="Shin-I T."/>
            <person name="Minakuchi Y."/>
            <person name="Ohishi K."/>
            <person name="Motoyama A."/>
            <person name="Aizu T."/>
            <person name="Enomoto A."/>
            <person name="Kondo K."/>
            <person name="Tanaka S."/>
            <person name="Hara Y."/>
            <person name="Koshikawa S."/>
            <person name="Sagara H."/>
            <person name="Miura T."/>
            <person name="Yokobori S."/>
            <person name="Miyagawa K."/>
            <person name="Suzuki Y."/>
            <person name="Kubo T."/>
            <person name="Oyama M."/>
            <person name="Kohara Y."/>
            <person name="Fujiyama A."/>
            <person name="Arakawa K."/>
            <person name="Katayama T."/>
            <person name="Toyoda A."/>
            <person name="Kunieda T."/>
        </authorList>
    </citation>
    <scope>NUCLEOTIDE SEQUENCE [LARGE SCALE GENOMIC DNA]</scope>
    <source>
        <strain evidence="2 3">YOKOZUNA-1</strain>
    </source>
</reference>
<dbReference type="Proteomes" id="UP000186922">
    <property type="component" value="Unassembled WGS sequence"/>
</dbReference>
<evidence type="ECO:0000313" key="3">
    <source>
        <dbReference type="Proteomes" id="UP000186922"/>
    </source>
</evidence>
<feature type="signal peptide" evidence="1">
    <location>
        <begin position="1"/>
        <end position="20"/>
    </location>
</feature>
<evidence type="ECO:0000256" key="1">
    <source>
        <dbReference type="SAM" id="SignalP"/>
    </source>
</evidence>
<feature type="chain" id="PRO_5008898934" evidence="1">
    <location>
        <begin position="21"/>
        <end position="392"/>
    </location>
</feature>
<sequence length="392" mass="42205">MARIFLYAALCACISQVAVGQSNSTTQSSTTGLSGTSKMAATGNFGSDTWGNSGQQNQQYAAGRLGMDSWGPVGSNSGSNDTLSLANQAPVTQFFVQLIQGQGFGLKKCKKPKDCGLGLRCDMLLNLCVPMNTPVFSDIEKACSTDTECSGLHSCQGGLCRFCGPKSCRSNQDCCLGSFATAGEPGKFYECLNVEDRENLALAKQLGKVPANYQPLPKSAGGKSEEYEVESNELMQLGYMPQRSTAFQGNRCWARCNADNDCYTSTMPSATKQQLGCCNGVCTARSACVSVPQPIVQQYQQMQQQRMQQQMMWNQQVAQASAAQQQQTWQQQAQQQLAGQTHSPGAWGAGGHHLAQAVQSGWNAQPQVVVANVQPVPATWEQAQQQKPTWQG</sequence>
<organism evidence="2 3">
    <name type="scientific">Ramazzottius varieornatus</name>
    <name type="common">Water bear</name>
    <name type="synonym">Tardigrade</name>
    <dbReference type="NCBI Taxonomy" id="947166"/>
    <lineage>
        <taxon>Eukaryota</taxon>
        <taxon>Metazoa</taxon>
        <taxon>Ecdysozoa</taxon>
        <taxon>Tardigrada</taxon>
        <taxon>Eutardigrada</taxon>
        <taxon>Parachela</taxon>
        <taxon>Hypsibioidea</taxon>
        <taxon>Ramazzottiidae</taxon>
        <taxon>Ramazzottius</taxon>
    </lineage>
</organism>
<name>A0A1D1VWR4_RAMVA</name>
<dbReference type="AlphaFoldDB" id="A0A1D1VWR4"/>
<protein>
    <submittedName>
        <fullName evidence="2">Uncharacterized protein</fullName>
    </submittedName>
</protein>
<comment type="caution">
    <text evidence="2">The sequence shown here is derived from an EMBL/GenBank/DDBJ whole genome shotgun (WGS) entry which is preliminary data.</text>
</comment>
<dbReference type="OrthoDB" id="10062006at2759"/>